<dbReference type="InterPro" id="IPR032675">
    <property type="entry name" value="LRR_dom_sf"/>
</dbReference>
<evidence type="ECO:0000259" key="6">
    <source>
        <dbReference type="Pfam" id="PF23247"/>
    </source>
</evidence>
<dbReference type="InterPro" id="IPR042197">
    <property type="entry name" value="Apaf_helical"/>
</dbReference>
<dbReference type="Pfam" id="PF00931">
    <property type="entry name" value="NB-ARC"/>
    <property type="match status" value="1"/>
</dbReference>
<proteinExistence type="inferred from homology"/>
<name>A0ABR0WN99_REHGL</name>
<keyword evidence="3" id="KW-0611">Plant defense</keyword>
<dbReference type="PANTHER" id="PTHR33463:SF198">
    <property type="entry name" value="RPP4C3"/>
    <property type="match status" value="1"/>
</dbReference>
<dbReference type="Gene3D" id="3.40.50.300">
    <property type="entry name" value="P-loop containing nucleotide triphosphate hydrolases"/>
    <property type="match status" value="1"/>
</dbReference>
<feature type="domain" description="Disease resistance protein At4g27190-like leucine-rich repeats" evidence="6">
    <location>
        <begin position="597"/>
        <end position="664"/>
    </location>
</feature>
<evidence type="ECO:0000256" key="1">
    <source>
        <dbReference type="ARBA" id="ARBA00008894"/>
    </source>
</evidence>
<evidence type="ECO:0000259" key="5">
    <source>
        <dbReference type="Pfam" id="PF00931"/>
    </source>
</evidence>
<dbReference type="Gene3D" id="3.80.10.10">
    <property type="entry name" value="Ribonuclease Inhibitor"/>
    <property type="match status" value="3"/>
</dbReference>
<dbReference type="InterPro" id="IPR002182">
    <property type="entry name" value="NB-ARC"/>
</dbReference>
<dbReference type="InterPro" id="IPR050905">
    <property type="entry name" value="Plant_NBS-LRR"/>
</dbReference>
<feature type="domain" description="NB-ARC" evidence="5">
    <location>
        <begin position="73"/>
        <end position="236"/>
    </location>
</feature>
<dbReference type="SUPFAM" id="SSF52540">
    <property type="entry name" value="P-loop containing nucleoside triphosphate hydrolases"/>
    <property type="match status" value="1"/>
</dbReference>
<evidence type="ECO:0000313" key="7">
    <source>
        <dbReference type="EMBL" id="KAK6149016.1"/>
    </source>
</evidence>
<dbReference type="Pfam" id="PF23247">
    <property type="entry name" value="LRR_RPS2"/>
    <property type="match status" value="2"/>
</dbReference>
<feature type="domain" description="Disease resistance protein At4g27190-like leucine-rich repeats" evidence="6">
    <location>
        <begin position="757"/>
        <end position="889"/>
    </location>
</feature>
<keyword evidence="4" id="KW-0547">Nucleotide-binding</keyword>
<accession>A0ABR0WN99</accession>
<evidence type="ECO:0000256" key="2">
    <source>
        <dbReference type="ARBA" id="ARBA00022614"/>
    </source>
</evidence>
<dbReference type="PANTHER" id="PTHR33463">
    <property type="entry name" value="NB-ARC DOMAIN-CONTAINING PROTEIN-RELATED"/>
    <property type="match status" value="1"/>
</dbReference>
<evidence type="ECO:0000256" key="3">
    <source>
        <dbReference type="ARBA" id="ARBA00022821"/>
    </source>
</evidence>
<protein>
    <recommendedName>
        <fullName evidence="9">NB-ARC domain-containing protein</fullName>
    </recommendedName>
</protein>
<dbReference type="InterPro" id="IPR057135">
    <property type="entry name" value="At4g27190-like_LRR"/>
</dbReference>
<organism evidence="7 8">
    <name type="scientific">Rehmannia glutinosa</name>
    <name type="common">Chinese foxglove</name>
    <dbReference type="NCBI Taxonomy" id="99300"/>
    <lineage>
        <taxon>Eukaryota</taxon>
        <taxon>Viridiplantae</taxon>
        <taxon>Streptophyta</taxon>
        <taxon>Embryophyta</taxon>
        <taxon>Tracheophyta</taxon>
        <taxon>Spermatophyta</taxon>
        <taxon>Magnoliopsida</taxon>
        <taxon>eudicotyledons</taxon>
        <taxon>Gunneridae</taxon>
        <taxon>Pentapetalae</taxon>
        <taxon>asterids</taxon>
        <taxon>lamiids</taxon>
        <taxon>Lamiales</taxon>
        <taxon>Orobanchaceae</taxon>
        <taxon>Rehmannieae</taxon>
        <taxon>Rehmannia</taxon>
    </lineage>
</organism>
<keyword evidence="4" id="KW-0067">ATP-binding</keyword>
<dbReference type="EMBL" id="JABTTQ020000009">
    <property type="protein sequence ID" value="KAK6149016.1"/>
    <property type="molecule type" value="Genomic_DNA"/>
</dbReference>
<dbReference type="PRINTS" id="PR00364">
    <property type="entry name" value="DISEASERSIST"/>
</dbReference>
<dbReference type="Proteomes" id="UP001318860">
    <property type="component" value="Unassembled WGS sequence"/>
</dbReference>
<keyword evidence="2" id="KW-0433">Leucine-rich repeat</keyword>
<keyword evidence="8" id="KW-1185">Reference proteome</keyword>
<dbReference type="Gene3D" id="1.10.8.430">
    <property type="entry name" value="Helical domain of apoptotic protease-activating factors"/>
    <property type="match status" value="1"/>
</dbReference>
<dbReference type="SUPFAM" id="SSF52058">
    <property type="entry name" value="L domain-like"/>
    <property type="match status" value="1"/>
</dbReference>
<gene>
    <name evidence="7" type="ORF">DH2020_016541</name>
</gene>
<reference evidence="7 8" key="1">
    <citation type="journal article" date="2021" name="Comput. Struct. Biotechnol. J.">
        <title>De novo genome assembly of the potent medicinal plant Rehmannia glutinosa using nanopore technology.</title>
        <authorList>
            <person name="Ma L."/>
            <person name="Dong C."/>
            <person name="Song C."/>
            <person name="Wang X."/>
            <person name="Zheng X."/>
            <person name="Niu Y."/>
            <person name="Chen S."/>
            <person name="Feng W."/>
        </authorList>
    </citation>
    <scope>NUCLEOTIDE SEQUENCE [LARGE SCALE GENOMIC DNA]</scope>
    <source>
        <strain evidence="7">DH-2019</strain>
    </source>
</reference>
<sequence>MARRIYDNWQRLVEAVLRREQMLEIFHAQSRTPSISSIASDTSSSSSFDLSFNDAFSRTVKSNEKLESRKNVEEEILAALLHGDVDTIGIFGVGGIGKTRMAKRIGEIFKKEQIFDEIIVTVVGQQSDIEKIQSDIAEVLGLKFEEKNLQVRASQLHSLMKDLSNILIILDDVWTSLTLGDIGIPSCSSDKMCKIMLTSQNKDVLEEMRVEKVFQVQVLCEDEAWILFKERVGKKAEDLDFQPLAKLFAKECKVPLALEILGSVLKEKEKPFWDDALVELRNCAPNYVYQPLKLSYTWLSDETKSLLLLCSLFKENSDIFLEDLVRFGMGLDMFDSIASLEAARSRVCNLTKILKDRFLLQEGCDQVTVKMHHVVRSVVISIASEANHDAKLISWAEKISYTHISLTSTELVEFPEGLVCPNRHFLMLQCNLNVNLVPDNLFDGMRELNVLVLSDINIKSVSSSFHLLIKLQTLHLHSCSVKRISMVGQLVNLEILSFYDCHGIEVLPAEIGLLSRLRLLELYQCKNLKKIAPGVISSLFLLEELKMRGSFAQWQASEKGQEKTNAALSELQFLSRLSLDLQDVTNLQELCHGPLPVGSFSNLRDVKLYEMPTLLHLWKNPEQTSPLINLKSIDIRNCKILCYLFTLSVARSLVHLEELRILFCGMMKEVLFNDLNSEVTGSIAFPRLKKLILNSLSSLMFFCRGIESMQFPQLEFFSIRNLPNLQGLLPGDGSFPGFFNPTVGFDSLKEVCLHGLDDTISQIWSLKIPTSHFSQLQKLQICACNKLKNLFSPSTARALVNLKELDIKDSLMMMQVTMNVSKETEKTLFPSLERIVLWRLRSLRSFCQWKQDLELPSLRHVNICMCPEMQIFSLGFMSTPKLQHLEVDNELVEIKDINGAIGRNFRANLNMGRRHHLLQAKEQERRKLEDELRMMF</sequence>
<evidence type="ECO:0000313" key="8">
    <source>
        <dbReference type="Proteomes" id="UP001318860"/>
    </source>
</evidence>
<evidence type="ECO:0000256" key="4">
    <source>
        <dbReference type="ARBA" id="ARBA00022840"/>
    </source>
</evidence>
<evidence type="ECO:0008006" key="9">
    <source>
        <dbReference type="Google" id="ProtNLM"/>
    </source>
</evidence>
<comment type="caution">
    <text evidence="7">The sequence shown here is derived from an EMBL/GenBank/DDBJ whole genome shotgun (WGS) entry which is preliminary data.</text>
</comment>
<comment type="similarity">
    <text evidence="1">Belongs to the disease resistance NB-LRR family.</text>
</comment>
<dbReference type="InterPro" id="IPR027417">
    <property type="entry name" value="P-loop_NTPase"/>
</dbReference>